<comment type="caution">
    <text evidence="1">The sequence shown here is derived from an EMBL/GenBank/DDBJ whole genome shotgun (WGS) entry which is preliminary data.</text>
</comment>
<accession>A0ABD1DVU7</accession>
<keyword evidence="2" id="KW-1185">Reference proteome</keyword>
<evidence type="ECO:0000313" key="2">
    <source>
        <dbReference type="Proteomes" id="UP001562425"/>
    </source>
</evidence>
<dbReference type="Proteomes" id="UP001562425">
    <property type="component" value="Unassembled WGS sequence"/>
</dbReference>
<organism evidence="1 2">
    <name type="scientific">Culex pipiens pipiens</name>
    <name type="common">Northern house mosquito</name>
    <dbReference type="NCBI Taxonomy" id="38569"/>
    <lineage>
        <taxon>Eukaryota</taxon>
        <taxon>Metazoa</taxon>
        <taxon>Ecdysozoa</taxon>
        <taxon>Arthropoda</taxon>
        <taxon>Hexapoda</taxon>
        <taxon>Insecta</taxon>
        <taxon>Pterygota</taxon>
        <taxon>Neoptera</taxon>
        <taxon>Endopterygota</taxon>
        <taxon>Diptera</taxon>
        <taxon>Nematocera</taxon>
        <taxon>Culicoidea</taxon>
        <taxon>Culicidae</taxon>
        <taxon>Culicinae</taxon>
        <taxon>Culicini</taxon>
        <taxon>Culex</taxon>
        <taxon>Culex</taxon>
    </lineage>
</organism>
<dbReference type="AlphaFoldDB" id="A0ABD1DVU7"/>
<dbReference type="EMBL" id="JBEHCU010001340">
    <property type="protein sequence ID" value="KAL1403594.1"/>
    <property type="molecule type" value="Genomic_DNA"/>
</dbReference>
<gene>
    <name evidence="1" type="ORF">pipiens_001776</name>
</gene>
<evidence type="ECO:0000313" key="1">
    <source>
        <dbReference type="EMBL" id="KAL1403594.1"/>
    </source>
</evidence>
<reference evidence="1 2" key="1">
    <citation type="submission" date="2024-05" db="EMBL/GenBank/DDBJ databases">
        <title>Culex pipiens pipiens assembly and annotation.</title>
        <authorList>
            <person name="Alout H."/>
            <person name="Durand T."/>
        </authorList>
    </citation>
    <scope>NUCLEOTIDE SEQUENCE [LARGE SCALE GENOMIC DNA]</scope>
    <source>
        <strain evidence="1">HA-2024</strain>
        <tissue evidence="1">Whole body</tissue>
    </source>
</reference>
<name>A0ABD1DVU7_CULPP</name>
<proteinExistence type="predicted"/>
<sequence>MDQGLSSPPNRQHNIPPGCAPKATIQTFQGAPYLPCLLRYDYLRIWQQEHQRFQCWKASQVRPPKKKFSPYRRCPIRGTYCGGKCSEQPPKPRFILKQFRCIPAKVDHCGIDLKARRRCQEIMCAGNAAACNSGAGQACCSVDPMMYSEVPCG</sequence>
<protein>
    <submittedName>
        <fullName evidence="1">Uncharacterized protein</fullName>
    </submittedName>
</protein>